<organism evidence="1 2">
    <name type="scientific">Naganishia adeliensis</name>
    <dbReference type="NCBI Taxonomy" id="92952"/>
    <lineage>
        <taxon>Eukaryota</taxon>
        <taxon>Fungi</taxon>
        <taxon>Dikarya</taxon>
        <taxon>Basidiomycota</taxon>
        <taxon>Agaricomycotina</taxon>
        <taxon>Tremellomycetes</taxon>
        <taxon>Filobasidiales</taxon>
        <taxon>Filobasidiaceae</taxon>
        <taxon>Naganishia</taxon>
    </lineage>
</organism>
<reference evidence="1" key="1">
    <citation type="submission" date="2023-04" db="EMBL/GenBank/DDBJ databases">
        <title>Draft Genome sequencing of Naganishia species isolated from polar environments using Oxford Nanopore Technology.</title>
        <authorList>
            <person name="Leo P."/>
            <person name="Venkateswaran K."/>
        </authorList>
    </citation>
    <scope>NUCLEOTIDE SEQUENCE</scope>
    <source>
        <strain evidence="1">MNA-CCFEE 5262</strain>
    </source>
</reference>
<name>A0ACC2W6X9_9TREE</name>
<dbReference type="EMBL" id="JASBWS010000039">
    <property type="protein sequence ID" value="KAJ9106949.1"/>
    <property type="molecule type" value="Genomic_DNA"/>
</dbReference>
<dbReference type="Proteomes" id="UP001230649">
    <property type="component" value="Unassembled WGS sequence"/>
</dbReference>
<protein>
    <submittedName>
        <fullName evidence="1">Uncharacterized protein</fullName>
    </submittedName>
</protein>
<evidence type="ECO:0000313" key="1">
    <source>
        <dbReference type="EMBL" id="KAJ9106949.1"/>
    </source>
</evidence>
<gene>
    <name evidence="1" type="ORF">QFC20_003849</name>
</gene>
<evidence type="ECO:0000313" key="2">
    <source>
        <dbReference type="Proteomes" id="UP001230649"/>
    </source>
</evidence>
<accession>A0ACC2W6X9</accession>
<sequence>MKPRIPPQTAHLLPPVLAAFLSCLFIVVGPLAGLSPPYAFLILTIQILYFYPSRTLITQLESSALAFVGALLSLGYANLFLFFAVLANRAVAGVGEGEEGLGVEVQSRESVWARVACALGLAVLAVVTGWVRSKSPRLMNAARIVLFHGVWLLVDTSNIQKMSPSYFLDLFYPTLFAMLLSLLSSALGHFLVPPEQSTLRDVLHEAIASLRREIEDQVRGALPERERGREVEVEPGLPEPVEEARMMDRPSGRSLPALMPVLRILYNARRHSITHAPVSPAAIRPFLTLLGTRIGRNPVAKGAGREMHEEFVRGKAVVGGPAVAFGESLPVLAGTMGRALGVCEGVVDDAYAWDGAGRREWNLPALVRRLGKAKEETKRDVSAVGSRERLRTIKDELDTAVTAFETDLLLWLDTDVFAPSANGKCPVARVSLADMPTSAARAMFEHRLADRAIDKGRMRRAHEARLKATSWLVAMLDVSSLEGFQRHAELESAVREEGQDAAFIAQHQLARTLTRDNRERHLEQQERNRRDDAPSASEYGELKEQKAPARRWDIVHRFRRLELRAKLWWTSERSLQRRIRLSKWLASAKHSKHNHYAFKMALGVMLLSLPGYLPLGSSGRNWFTDARGQWAVISYLYVLDITTGATFRVGIWRLIGTLSGAVVGYVGYLIARGTAYGLTAVATVASLPIAWIMLYSTYPGVGIVAGITLPPILFIPYLRRDSYSEVIIIALWRAEQVAVGIIGAFLVNSFVFPYHARVRYFHCLATTLDKLAELYLTMSRDNLRPSLVYTGNIEQYTALEQNIDAGIGQCQSLAQIQHLEVSLLPKPYKLHSRLNASLKRILEVLIEIRTLRLSIPRRETVLDVLPLRQDLVSSVYITLFAVAHASRSRSPLPQFLPSAREAVNRWGKAVEKLLGESRPPSGTQSPAVSETEAGTSPRRMATPNAMDLAALYAFAEREALSRLCDVLDETVEYARELFGVQAFLTPQIIPARDQEEDL</sequence>
<comment type="caution">
    <text evidence="1">The sequence shown here is derived from an EMBL/GenBank/DDBJ whole genome shotgun (WGS) entry which is preliminary data.</text>
</comment>
<proteinExistence type="predicted"/>
<keyword evidence="2" id="KW-1185">Reference proteome</keyword>